<organism evidence="3 4">
    <name type="scientific">Nannochloropsis gaditana</name>
    <dbReference type="NCBI Taxonomy" id="72520"/>
    <lineage>
        <taxon>Eukaryota</taxon>
        <taxon>Sar</taxon>
        <taxon>Stramenopiles</taxon>
        <taxon>Ochrophyta</taxon>
        <taxon>Eustigmatophyceae</taxon>
        <taxon>Eustigmatales</taxon>
        <taxon>Monodopsidaceae</taxon>
        <taxon>Nannochloropsis</taxon>
    </lineage>
</organism>
<dbReference type="PRINTS" id="PR01217">
    <property type="entry name" value="PRICHEXTENSN"/>
</dbReference>
<dbReference type="EMBL" id="AZIL01000126">
    <property type="protein sequence ID" value="EWM29607.1"/>
    <property type="molecule type" value="Genomic_DNA"/>
</dbReference>
<evidence type="ECO:0000313" key="4">
    <source>
        <dbReference type="Proteomes" id="UP000019335"/>
    </source>
</evidence>
<evidence type="ECO:0000256" key="2">
    <source>
        <dbReference type="SAM" id="Phobius"/>
    </source>
</evidence>
<reference evidence="3 4" key="1">
    <citation type="journal article" date="2014" name="Mol. Plant">
        <title>Chromosome Scale Genome Assembly and Transcriptome Profiling of Nannochloropsis gaditana in Nitrogen Depletion.</title>
        <authorList>
            <person name="Corteggiani Carpinelli E."/>
            <person name="Telatin A."/>
            <person name="Vitulo N."/>
            <person name="Forcato C."/>
            <person name="D'Angelo M."/>
            <person name="Schiavon R."/>
            <person name="Vezzi A."/>
            <person name="Giacometti G.M."/>
            <person name="Morosinotto T."/>
            <person name="Valle G."/>
        </authorList>
    </citation>
    <scope>NUCLEOTIDE SEQUENCE [LARGE SCALE GENOMIC DNA]</scope>
    <source>
        <strain evidence="3 4">B-31</strain>
    </source>
</reference>
<feature type="region of interest" description="Disordered" evidence="1">
    <location>
        <begin position="68"/>
        <end position="117"/>
    </location>
</feature>
<evidence type="ECO:0000313" key="3">
    <source>
        <dbReference type="EMBL" id="EWM29607.1"/>
    </source>
</evidence>
<evidence type="ECO:0000256" key="1">
    <source>
        <dbReference type="SAM" id="MobiDB-lite"/>
    </source>
</evidence>
<proteinExistence type="predicted"/>
<keyword evidence="2" id="KW-0472">Membrane</keyword>
<comment type="caution">
    <text evidence="3">The sequence shown here is derived from an EMBL/GenBank/DDBJ whole genome shotgun (WGS) entry which is preliminary data.</text>
</comment>
<dbReference type="Proteomes" id="UP000019335">
    <property type="component" value="Chromosome 2"/>
</dbReference>
<keyword evidence="2" id="KW-0812">Transmembrane</keyword>
<accession>W7TTY5</accession>
<feature type="transmembrane region" description="Helical" evidence="2">
    <location>
        <begin position="12"/>
        <end position="32"/>
    </location>
</feature>
<name>W7TTY5_9STRA</name>
<feature type="compositionally biased region" description="Pro residues" evidence="1">
    <location>
        <begin position="68"/>
        <end position="100"/>
    </location>
</feature>
<sequence>MTSALSYSLHLALLFSPLLSIFSLMLFPRFFLHAVALSSFRYSSSVSSSLPRLPSFCPPPFLPSFRPPPRPPLFPPRFPPPSPPSPPSSFNPPPPPQPRPHPPRPRPSRPPPSSFSFALACFPTSPMTSVKWLPFRPRKHRT</sequence>
<gene>
    <name evidence="3" type="ORF">Naga_100006g82</name>
</gene>
<keyword evidence="4" id="KW-1185">Reference proteome</keyword>
<dbReference type="AlphaFoldDB" id="W7TTY5"/>
<protein>
    <submittedName>
        <fullName evidence="3">Uncharacterized protein</fullName>
    </submittedName>
</protein>
<keyword evidence="2" id="KW-1133">Transmembrane helix</keyword>